<dbReference type="InterPro" id="IPR024476">
    <property type="entry name" value="DUF3861"/>
</dbReference>
<dbReference type="EMBL" id="JBHUFD010000018">
    <property type="protein sequence ID" value="MFD1874924.1"/>
    <property type="molecule type" value="Genomic_DNA"/>
</dbReference>
<organism evidence="1 2">
    <name type="scientific">Hymenobacter bucti</name>
    <dbReference type="NCBI Taxonomy" id="1844114"/>
    <lineage>
        <taxon>Bacteria</taxon>
        <taxon>Pseudomonadati</taxon>
        <taxon>Bacteroidota</taxon>
        <taxon>Cytophagia</taxon>
        <taxon>Cytophagales</taxon>
        <taxon>Hymenobacteraceae</taxon>
        <taxon>Hymenobacter</taxon>
    </lineage>
</organism>
<gene>
    <name evidence="1" type="ORF">ACFSDX_20995</name>
</gene>
<dbReference type="Pfam" id="PF12977">
    <property type="entry name" value="DUF3861"/>
    <property type="match status" value="1"/>
</dbReference>
<name>A0ABW4QZG8_9BACT</name>
<reference evidence="2" key="1">
    <citation type="journal article" date="2019" name="Int. J. Syst. Evol. Microbiol.">
        <title>The Global Catalogue of Microorganisms (GCM) 10K type strain sequencing project: providing services to taxonomists for standard genome sequencing and annotation.</title>
        <authorList>
            <consortium name="The Broad Institute Genomics Platform"/>
            <consortium name="The Broad Institute Genome Sequencing Center for Infectious Disease"/>
            <person name="Wu L."/>
            <person name="Ma J."/>
        </authorList>
    </citation>
    <scope>NUCLEOTIDE SEQUENCE [LARGE SCALE GENOMIC DNA]</scope>
    <source>
        <strain evidence="2">CGMCC 1.15795</strain>
    </source>
</reference>
<sequence>MAKRANTYRLTLALQTLASGEAAPPRALELIFDNHDELFTIIDRLRQRDPFGDPAQATELAIGLKLFSEVMLKNRSHPLFEEFWPAFRLFLAKLKG</sequence>
<protein>
    <submittedName>
        <fullName evidence="1">DUF3861 domain-containing protein</fullName>
    </submittedName>
</protein>
<dbReference type="Gene3D" id="3.10.20.850">
    <property type="entry name" value="Protein of unknown function DUF3861"/>
    <property type="match status" value="1"/>
</dbReference>
<proteinExistence type="predicted"/>
<dbReference type="InterPro" id="IPR038194">
    <property type="entry name" value="DUF3861_sf"/>
</dbReference>
<dbReference type="RefSeq" id="WP_382317137.1">
    <property type="nucleotide sequence ID" value="NZ_JBHUFD010000018.1"/>
</dbReference>
<dbReference type="Proteomes" id="UP001597197">
    <property type="component" value="Unassembled WGS sequence"/>
</dbReference>
<keyword evidence="2" id="KW-1185">Reference proteome</keyword>
<evidence type="ECO:0000313" key="2">
    <source>
        <dbReference type="Proteomes" id="UP001597197"/>
    </source>
</evidence>
<accession>A0ABW4QZG8</accession>
<evidence type="ECO:0000313" key="1">
    <source>
        <dbReference type="EMBL" id="MFD1874924.1"/>
    </source>
</evidence>
<comment type="caution">
    <text evidence="1">The sequence shown here is derived from an EMBL/GenBank/DDBJ whole genome shotgun (WGS) entry which is preliminary data.</text>
</comment>